<keyword evidence="2" id="KW-1185">Reference proteome</keyword>
<organism evidence="1 2">
    <name type="scientific">Streptomyces asiaticus subsp. ignotus</name>
    <dbReference type="NCBI Taxonomy" id="3098222"/>
    <lineage>
        <taxon>Bacteria</taxon>
        <taxon>Bacillati</taxon>
        <taxon>Actinomycetota</taxon>
        <taxon>Actinomycetes</taxon>
        <taxon>Kitasatosporales</taxon>
        <taxon>Streptomycetaceae</taxon>
        <taxon>Streptomyces</taxon>
        <taxon>Streptomyces violaceusniger group</taxon>
    </lineage>
</organism>
<name>A0ABU7Q5G2_9ACTN</name>
<dbReference type="Proteomes" id="UP001354709">
    <property type="component" value="Unassembled WGS sequence"/>
</dbReference>
<reference evidence="1 2" key="1">
    <citation type="submission" date="2023-11" db="EMBL/GenBank/DDBJ databases">
        <title>30 novel species of actinomycetes from the DSMZ collection.</title>
        <authorList>
            <person name="Nouioui I."/>
        </authorList>
    </citation>
    <scope>NUCLEOTIDE SEQUENCE [LARGE SCALE GENOMIC DNA]</scope>
    <source>
        <strain evidence="1 2">DSM 41524</strain>
    </source>
</reference>
<accession>A0ABU7Q5G2</accession>
<dbReference type="EMBL" id="JAZBJO010000027">
    <property type="protein sequence ID" value="MEE4596607.1"/>
    <property type="molecule type" value="Genomic_DNA"/>
</dbReference>
<dbReference type="RefSeq" id="WP_330813363.1">
    <property type="nucleotide sequence ID" value="NZ_JAZBJO010000027.1"/>
</dbReference>
<comment type="caution">
    <text evidence="1">The sequence shown here is derived from an EMBL/GenBank/DDBJ whole genome shotgun (WGS) entry which is preliminary data.</text>
</comment>
<sequence>MSDDRVSDATQAMRDLREAMAGIGVNLDIWIFSPNRRSAWLEVARLKADDARRITAAIRKGVGSEKVEASEAP</sequence>
<proteinExistence type="predicted"/>
<evidence type="ECO:0000313" key="2">
    <source>
        <dbReference type="Proteomes" id="UP001354709"/>
    </source>
</evidence>
<protein>
    <submittedName>
        <fullName evidence="1">Uncharacterized protein</fullName>
    </submittedName>
</protein>
<gene>
    <name evidence="1" type="ORF">V2J94_32755</name>
</gene>
<evidence type="ECO:0000313" key="1">
    <source>
        <dbReference type="EMBL" id="MEE4596607.1"/>
    </source>
</evidence>